<keyword evidence="2" id="KW-1185">Reference proteome</keyword>
<name>A0ABW2BRG0_9HYPH</name>
<gene>
    <name evidence="1" type="ORF">ACFQE0_21480</name>
</gene>
<protein>
    <submittedName>
        <fullName evidence="1">Uncharacterized protein</fullName>
    </submittedName>
</protein>
<sequence>MIASRNPLVAADDLPDPVLADSEAFAAAVYGIEHAMNLLTGSGHEREFAFVLALFAVSGFLTSGGCEISENAIQQLAEIRSHYEAVCATGALPQ</sequence>
<evidence type="ECO:0000313" key="2">
    <source>
        <dbReference type="Proteomes" id="UP001596292"/>
    </source>
</evidence>
<organism evidence="1 2">
    <name type="scientific">Methylobacterium komagatae</name>
    <dbReference type="NCBI Taxonomy" id="374425"/>
    <lineage>
        <taxon>Bacteria</taxon>
        <taxon>Pseudomonadati</taxon>
        <taxon>Pseudomonadota</taxon>
        <taxon>Alphaproteobacteria</taxon>
        <taxon>Hyphomicrobiales</taxon>
        <taxon>Methylobacteriaceae</taxon>
        <taxon>Methylobacterium</taxon>
    </lineage>
</organism>
<comment type="caution">
    <text evidence="1">The sequence shown here is derived from an EMBL/GenBank/DDBJ whole genome shotgun (WGS) entry which is preliminary data.</text>
</comment>
<accession>A0ABW2BRG0</accession>
<dbReference type="Proteomes" id="UP001596292">
    <property type="component" value="Unassembled WGS sequence"/>
</dbReference>
<dbReference type="EMBL" id="JBHSWN010000001">
    <property type="protein sequence ID" value="MFC6791936.1"/>
    <property type="molecule type" value="Genomic_DNA"/>
</dbReference>
<proteinExistence type="predicted"/>
<reference evidence="2" key="1">
    <citation type="journal article" date="2019" name="Int. J. Syst. Evol. Microbiol.">
        <title>The Global Catalogue of Microorganisms (GCM) 10K type strain sequencing project: providing services to taxonomists for standard genome sequencing and annotation.</title>
        <authorList>
            <consortium name="The Broad Institute Genomics Platform"/>
            <consortium name="The Broad Institute Genome Sequencing Center for Infectious Disease"/>
            <person name="Wu L."/>
            <person name="Ma J."/>
        </authorList>
    </citation>
    <scope>NUCLEOTIDE SEQUENCE [LARGE SCALE GENOMIC DNA]</scope>
    <source>
        <strain evidence="2">CCUG 48316</strain>
    </source>
</reference>
<evidence type="ECO:0000313" key="1">
    <source>
        <dbReference type="EMBL" id="MFC6791936.1"/>
    </source>
</evidence>